<accession>A0A3M7P458</accession>
<evidence type="ECO:0000259" key="3">
    <source>
        <dbReference type="Pfam" id="PF08385"/>
    </source>
</evidence>
<feature type="region of interest" description="Disordered" evidence="2">
    <location>
        <begin position="1"/>
        <end position="22"/>
    </location>
</feature>
<reference evidence="4 5" key="1">
    <citation type="journal article" date="2018" name="Sci. Rep.">
        <title>Genomic signatures of local adaptation to the degree of environmental predictability in rotifers.</title>
        <authorList>
            <person name="Franch-Gras L."/>
            <person name="Hahn C."/>
            <person name="Garcia-Roger E.M."/>
            <person name="Carmona M.J."/>
            <person name="Serra M."/>
            <person name="Gomez A."/>
        </authorList>
    </citation>
    <scope>NUCLEOTIDE SEQUENCE [LARGE SCALE GENOMIC DNA]</scope>
    <source>
        <strain evidence="4">HYR1</strain>
    </source>
</reference>
<dbReference type="PANTHER" id="PTHR46532:SF4">
    <property type="entry name" value="AAA+ ATPASE DOMAIN-CONTAINING PROTEIN"/>
    <property type="match status" value="1"/>
</dbReference>
<dbReference type="GO" id="GO:0005858">
    <property type="term" value="C:axonemal dynein complex"/>
    <property type="evidence" value="ECO:0007669"/>
    <property type="project" value="TreeGrafter"/>
</dbReference>
<dbReference type="Pfam" id="PF08385">
    <property type="entry name" value="DHC_N1"/>
    <property type="match status" value="1"/>
</dbReference>
<dbReference type="Proteomes" id="UP000276133">
    <property type="component" value="Unassembled WGS sequence"/>
</dbReference>
<protein>
    <submittedName>
        <fullName evidence="4">Dynein heavy cytoplasmic</fullName>
        <ecNumber evidence="4">3.6.1.15</ecNumber>
    </submittedName>
</protein>
<dbReference type="AlphaFoldDB" id="A0A3M7P458"/>
<dbReference type="PANTHER" id="PTHR46532">
    <property type="entry name" value="MALE FERTILITY FACTOR KL5"/>
    <property type="match status" value="1"/>
</dbReference>
<feature type="domain" description="Dynein heavy chain tail" evidence="3">
    <location>
        <begin position="269"/>
        <end position="463"/>
    </location>
</feature>
<organism evidence="4 5">
    <name type="scientific">Brachionus plicatilis</name>
    <name type="common">Marine rotifer</name>
    <name type="synonym">Brachionus muelleri</name>
    <dbReference type="NCBI Taxonomy" id="10195"/>
    <lineage>
        <taxon>Eukaryota</taxon>
        <taxon>Metazoa</taxon>
        <taxon>Spiralia</taxon>
        <taxon>Gnathifera</taxon>
        <taxon>Rotifera</taxon>
        <taxon>Eurotatoria</taxon>
        <taxon>Monogononta</taxon>
        <taxon>Pseudotrocha</taxon>
        <taxon>Ploima</taxon>
        <taxon>Brachionidae</taxon>
        <taxon>Brachionus</taxon>
    </lineage>
</organism>
<comment type="caution">
    <text evidence="4">The sequence shown here is derived from an EMBL/GenBank/DDBJ whole genome shotgun (WGS) entry which is preliminary data.</text>
</comment>
<feature type="compositionally biased region" description="Low complexity" evidence="2">
    <location>
        <begin position="7"/>
        <end position="16"/>
    </location>
</feature>
<dbReference type="GO" id="GO:0051959">
    <property type="term" value="F:dynein light intermediate chain binding"/>
    <property type="evidence" value="ECO:0007669"/>
    <property type="project" value="InterPro"/>
</dbReference>
<feature type="non-terminal residue" evidence="4">
    <location>
        <position position="473"/>
    </location>
</feature>
<dbReference type="InterPro" id="IPR026983">
    <property type="entry name" value="DHC"/>
</dbReference>
<keyword evidence="4" id="KW-0378">Hydrolase</keyword>
<evidence type="ECO:0000256" key="1">
    <source>
        <dbReference type="ARBA" id="ARBA00008887"/>
    </source>
</evidence>
<evidence type="ECO:0000313" key="5">
    <source>
        <dbReference type="Proteomes" id="UP000276133"/>
    </source>
</evidence>
<dbReference type="EC" id="3.6.1.15" evidence="4"/>
<dbReference type="InterPro" id="IPR013594">
    <property type="entry name" value="Dynein_heavy_tail"/>
</dbReference>
<dbReference type="GO" id="GO:0045505">
    <property type="term" value="F:dynein intermediate chain binding"/>
    <property type="evidence" value="ECO:0007669"/>
    <property type="project" value="InterPro"/>
</dbReference>
<dbReference type="EMBL" id="REGN01013543">
    <property type="protein sequence ID" value="RMZ93803.1"/>
    <property type="molecule type" value="Genomic_DNA"/>
</dbReference>
<comment type="similarity">
    <text evidence="1">Belongs to the dynein heavy chain family.</text>
</comment>
<dbReference type="GO" id="GO:0007018">
    <property type="term" value="P:microtubule-based movement"/>
    <property type="evidence" value="ECO:0007669"/>
    <property type="project" value="InterPro"/>
</dbReference>
<dbReference type="STRING" id="10195.A0A3M7P458"/>
<sequence>MIEPSDNDQSSSPQQPGTGTQPASIADYVAFINYLRQFIPALLDANLVSMPELEKCFNEKSSIECIKKFLGDSQCRTLIIQRFTLKDEEESEQNSDESVISQFLISTEVNYTNPKCLSVQIIKRGAVVESDKKFHNQVRVISLSDSSPYETLHSYVSNTLAPYFKSYIKRGHMDSNPAADSKLSSGGAGDIPSGATQSLYGGDQFATQMEKKIAEVEMGLLHLQQNIEIPEINLVIHPTVLQMIKKSTDENRKPKVDDFSDKVDDTNFLNQLQSGVNRWIREIKKVTKLDRDPSTGTALQEISFWLNLERALNRISEKRESIEVTLTLDILRHGKRFMATVSFDSDTGLKEAFETAKDYNILMKDFPLNELISATELAKITLAIQSIFNHMRRIRNTRYPMNRALKLIEAISKDLTTQILKVLSTQRLMIINFDDFEKIMKACFGVFQAWDDEFERLQATLRDLAKRKRDENK</sequence>
<evidence type="ECO:0000313" key="4">
    <source>
        <dbReference type="EMBL" id="RMZ93803.1"/>
    </source>
</evidence>
<proteinExistence type="inferred from homology"/>
<gene>
    <name evidence="4" type="ORF">BpHYR1_049840</name>
</gene>
<dbReference type="GO" id="GO:0017111">
    <property type="term" value="F:ribonucleoside triphosphate phosphatase activity"/>
    <property type="evidence" value="ECO:0007669"/>
    <property type="project" value="UniProtKB-EC"/>
</dbReference>
<dbReference type="OrthoDB" id="14187at2759"/>
<keyword evidence="5" id="KW-1185">Reference proteome</keyword>
<evidence type="ECO:0000256" key="2">
    <source>
        <dbReference type="SAM" id="MobiDB-lite"/>
    </source>
</evidence>
<name>A0A3M7P458_BRAPC</name>